<dbReference type="EMBL" id="BGPR01052988">
    <property type="protein sequence ID" value="GBO29797.1"/>
    <property type="molecule type" value="Genomic_DNA"/>
</dbReference>
<dbReference type="EMBL" id="BGPR01052987">
    <property type="protein sequence ID" value="GBO29796.1"/>
    <property type="molecule type" value="Genomic_DNA"/>
</dbReference>
<dbReference type="EMBL" id="BGPR01052984">
    <property type="protein sequence ID" value="GBO29792.1"/>
    <property type="molecule type" value="Genomic_DNA"/>
</dbReference>
<gene>
    <name evidence="5" type="ORF">AVEN_134537_1</name>
    <name evidence="1" type="ORF">AVEN_143022_1</name>
    <name evidence="2" type="ORF">AVEN_260879_1</name>
    <name evidence="3" type="ORF">AVEN_28280_1</name>
    <name evidence="4" type="ORF">AVEN_92078_1</name>
</gene>
<protein>
    <submittedName>
        <fullName evidence="3">Uncharacterized protein</fullName>
    </submittedName>
</protein>
<evidence type="ECO:0000313" key="6">
    <source>
        <dbReference type="Proteomes" id="UP000499080"/>
    </source>
</evidence>
<evidence type="ECO:0000313" key="3">
    <source>
        <dbReference type="EMBL" id="GBO29792.1"/>
    </source>
</evidence>
<dbReference type="Proteomes" id="UP000499080">
    <property type="component" value="Unassembled WGS sequence"/>
</dbReference>
<organism evidence="3 6">
    <name type="scientific">Araneus ventricosus</name>
    <name type="common">Orbweaver spider</name>
    <name type="synonym">Epeira ventricosa</name>
    <dbReference type="NCBI Taxonomy" id="182803"/>
    <lineage>
        <taxon>Eukaryota</taxon>
        <taxon>Metazoa</taxon>
        <taxon>Ecdysozoa</taxon>
        <taxon>Arthropoda</taxon>
        <taxon>Chelicerata</taxon>
        <taxon>Arachnida</taxon>
        <taxon>Araneae</taxon>
        <taxon>Araneomorphae</taxon>
        <taxon>Entelegynae</taxon>
        <taxon>Araneoidea</taxon>
        <taxon>Araneidae</taxon>
        <taxon>Araneus</taxon>
    </lineage>
</organism>
<evidence type="ECO:0000313" key="5">
    <source>
        <dbReference type="EMBL" id="GBO29797.1"/>
    </source>
</evidence>
<dbReference type="AlphaFoldDB" id="A0A4Y2VYK8"/>
<evidence type="ECO:0000313" key="2">
    <source>
        <dbReference type="EMBL" id="GBO29791.1"/>
    </source>
</evidence>
<dbReference type="OrthoDB" id="7551843at2759"/>
<name>A0A4Y2VYK8_ARAVE</name>
<reference evidence="3 6" key="1">
    <citation type="journal article" date="2019" name="Sci. Rep.">
        <title>Orb-weaving spider Araneus ventricosus genome elucidates the spidroin gene catalogue.</title>
        <authorList>
            <person name="Kono N."/>
            <person name="Nakamura H."/>
            <person name="Ohtoshi R."/>
            <person name="Moran D.A.P."/>
            <person name="Shinohara A."/>
            <person name="Yoshida Y."/>
            <person name="Fujiwara M."/>
            <person name="Mori M."/>
            <person name="Tomita M."/>
            <person name="Arakawa K."/>
        </authorList>
    </citation>
    <scope>NUCLEOTIDE SEQUENCE [LARGE SCALE GENOMIC DNA]</scope>
</reference>
<dbReference type="EMBL" id="BGPR01052983">
    <property type="protein sequence ID" value="GBO29791.1"/>
    <property type="molecule type" value="Genomic_DNA"/>
</dbReference>
<comment type="caution">
    <text evidence="3">The sequence shown here is derived from an EMBL/GenBank/DDBJ whole genome shotgun (WGS) entry which is preliminary data.</text>
</comment>
<keyword evidence="6" id="KW-1185">Reference proteome</keyword>
<accession>A0A4Y2VYK8</accession>
<dbReference type="EMBL" id="BGPR01004949">
    <property type="protein sequence ID" value="GBN05192.1"/>
    <property type="molecule type" value="Genomic_DNA"/>
</dbReference>
<sequence length="115" mass="13042">MLKNAVKRAQRGSWRLLYTQTLTPCGTPYRSALKAFKPPSDIFQRIESSEKETPTEFGLKIVLKFYPKIAPRAAQIQPNKTILEEEKYSQQEIDGILKNIPNGTVPGYDGIDNIM</sequence>
<proteinExistence type="predicted"/>
<evidence type="ECO:0000313" key="4">
    <source>
        <dbReference type="EMBL" id="GBO29796.1"/>
    </source>
</evidence>
<evidence type="ECO:0000313" key="1">
    <source>
        <dbReference type="EMBL" id="GBN05192.1"/>
    </source>
</evidence>